<dbReference type="Gene3D" id="3.40.50.1820">
    <property type="entry name" value="alpha/beta hydrolase"/>
    <property type="match status" value="1"/>
</dbReference>
<dbReference type="GeneID" id="62203682"/>
<protein>
    <recommendedName>
        <fullName evidence="4">Fungal lipase-like domain-containing protein</fullName>
    </recommendedName>
</protein>
<dbReference type="InterPro" id="IPR029058">
    <property type="entry name" value="AB_hydrolase_fold"/>
</dbReference>
<evidence type="ECO:0000313" key="3">
    <source>
        <dbReference type="Proteomes" id="UP000596902"/>
    </source>
</evidence>
<evidence type="ECO:0000256" key="1">
    <source>
        <dbReference type="ARBA" id="ARBA00004685"/>
    </source>
</evidence>
<sequence>MSLRLAELQDGPSQWPDIADAARILWLASISPDIIAFRHELPTYYPNTSYSATELWTGLNASRRAVFVAIDENITIAFEGSDRNELVKNTWANAKGPNWWDIPYAVYDGGNRVHSFFRDMWYGMRDETFRALSEAIRNIKEKGSTPRKITIAGFSQGGGVST</sequence>
<dbReference type="Proteomes" id="UP000596902">
    <property type="component" value="Unassembled WGS sequence"/>
</dbReference>
<gene>
    <name evidence="2" type="ORF">GT037_005457</name>
</gene>
<dbReference type="AlphaFoldDB" id="A0A8H7EGR5"/>
<organism evidence="2 3">
    <name type="scientific">Alternaria burnsii</name>
    <dbReference type="NCBI Taxonomy" id="1187904"/>
    <lineage>
        <taxon>Eukaryota</taxon>
        <taxon>Fungi</taxon>
        <taxon>Dikarya</taxon>
        <taxon>Ascomycota</taxon>
        <taxon>Pezizomycotina</taxon>
        <taxon>Dothideomycetes</taxon>
        <taxon>Pleosporomycetidae</taxon>
        <taxon>Pleosporales</taxon>
        <taxon>Pleosporineae</taxon>
        <taxon>Pleosporaceae</taxon>
        <taxon>Alternaria</taxon>
        <taxon>Alternaria sect. Alternaria</taxon>
    </lineage>
</organism>
<dbReference type="EMBL" id="JAAABM010000006">
    <property type="protein sequence ID" value="KAF7677245.1"/>
    <property type="molecule type" value="Genomic_DNA"/>
</dbReference>
<dbReference type="RefSeq" id="XP_038787454.1">
    <property type="nucleotide sequence ID" value="XM_038930504.1"/>
</dbReference>
<accession>A0A8H7EGR5</accession>
<evidence type="ECO:0008006" key="4">
    <source>
        <dbReference type="Google" id="ProtNLM"/>
    </source>
</evidence>
<proteinExistence type="predicted"/>
<comment type="pathway">
    <text evidence="1">Mycotoxin biosynthesis.</text>
</comment>
<dbReference type="SUPFAM" id="SSF53474">
    <property type="entry name" value="alpha/beta-Hydrolases"/>
    <property type="match status" value="1"/>
</dbReference>
<reference evidence="2" key="1">
    <citation type="submission" date="2020-01" db="EMBL/GenBank/DDBJ databases">
        <authorList>
            <person name="Feng Z.H.Z."/>
        </authorList>
    </citation>
    <scope>NUCLEOTIDE SEQUENCE</scope>
    <source>
        <strain evidence="2">CBS107.38</strain>
    </source>
</reference>
<evidence type="ECO:0000313" key="2">
    <source>
        <dbReference type="EMBL" id="KAF7677245.1"/>
    </source>
</evidence>
<reference evidence="2" key="2">
    <citation type="submission" date="2020-08" db="EMBL/GenBank/DDBJ databases">
        <title>Draft Genome Sequence of Cumin Blight Pathogen Alternaria burnsii.</title>
        <authorList>
            <person name="Feng Z."/>
        </authorList>
    </citation>
    <scope>NUCLEOTIDE SEQUENCE</scope>
    <source>
        <strain evidence="2">CBS107.38</strain>
    </source>
</reference>
<comment type="caution">
    <text evidence="2">The sequence shown here is derived from an EMBL/GenBank/DDBJ whole genome shotgun (WGS) entry which is preliminary data.</text>
</comment>
<name>A0A8H7EGR5_9PLEO</name>
<keyword evidence="3" id="KW-1185">Reference proteome</keyword>